<sequence>MKGLQSASHRRPWYREPWPWILMSGPFIVVVAALTTAWIAVKTDDGLVTADYYKKGLAINQTLISSEQARKVGLAAGIRIAGHGLSIRLQATDPAFALPSLLLVSISHPTRAGLDQTFQLTRAGDMYSSDTINLPVSGHWLVLLEDDKKTWRLLGNVVLPANGETLIGAAKTTK</sequence>
<feature type="transmembrane region" description="Helical" evidence="1">
    <location>
        <begin position="20"/>
        <end position="41"/>
    </location>
</feature>
<reference evidence="2 3" key="1">
    <citation type="journal article" date="2015" name="Genome Announc.">
        <title>Complete Genome Sequence of a Novel Bacterium within the Family Rhodocyclaceae That Degrades Polycyclic Aromatic Hydrocarbons.</title>
        <authorList>
            <person name="Singleton D.R."/>
            <person name="Dickey A.N."/>
            <person name="Scholl E.H."/>
            <person name="Wright F.A."/>
            <person name="Aitken M.D."/>
        </authorList>
    </citation>
    <scope>NUCLEOTIDE SEQUENCE [LARGE SCALE GENOMIC DNA]</scope>
    <source>
        <strain evidence="3">PG1-Ca6</strain>
    </source>
</reference>
<gene>
    <name evidence="2" type="ORF">PG1C_06320</name>
</gene>
<accession>A0A0C5J953</accession>
<evidence type="ECO:0000256" key="1">
    <source>
        <dbReference type="SAM" id="Phobius"/>
    </source>
</evidence>
<proteinExistence type="predicted"/>
<organism evidence="2 3">
    <name type="scientific">Rugosibacter aromaticivorans</name>
    <dbReference type="NCBI Taxonomy" id="1565605"/>
    <lineage>
        <taxon>Bacteria</taxon>
        <taxon>Pseudomonadati</taxon>
        <taxon>Pseudomonadota</taxon>
        <taxon>Betaproteobacteria</taxon>
        <taxon>Nitrosomonadales</taxon>
        <taxon>Sterolibacteriaceae</taxon>
        <taxon>Rugosibacter</taxon>
    </lineage>
</organism>
<evidence type="ECO:0008006" key="4">
    <source>
        <dbReference type="Google" id="ProtNLM"/>
    </source>
</evidence>
<dbReference type="KEGG" id="rbu:PG1C_06320"/>
<dbReference type="InterPro" id="IPR008620">
    <property type="entry name" value="FixH"/>
</dbReference>
<dbReference type="Pfam" id="PF05751">
    <property type="entry name" value="FixH"/>
    <property type="match status" value="1"/>
</dbReference>
<dbReference type="STRING" id="1565605.PG1C_06320"/>
<protein>
    <recommendedName>
        <fullName evidence="4">FixH family protein</fullName>
    </recommendedName>
</protein>
<keyword evidence="3" id="KW-1185">Reference proteome</keyword>
<keyword evidence="1" id="KW-0472">Membrane</keyword>
<keyword evidence="1" id="KW-0812">Transmembrane</keyword>
<dbReference type="HOGENOM" id="CLU_100979_2_0_4"/>
<dbReference type="Proteomes" id="UP000061603">
    <property type="component" value="Chromosome"/>
</dbReference>
<evidence type="ECO:0000313" key="2">
    <source>
        <dbReference type="EMBL" id="AJP48174.1"/>
    </source>
</evidence>
<name>A0A0C5J953_9PROT</name>
<evidence type="ECO:0000313" key="3">
    <source>
        <dbReference type="Proteomes" id="UP000061603"/>
    </source>
</evidence>
<dbReference type="AlphaFoldDB" id="A0A0C5J953"/>
<dbReference type="RefSeq" id="WP_202636577.1">
    <property type="nucleotide sequence ID" value="NZ_CP010554.1"/>
</dbReference>
<dbReference type="EMBL" id="CP010554">
    <property type="protein sequence ID" value="AJP48174.1"/>
    <property type="molecule type" value="Genomic_DNA"/>
</dbReference>
<keyword evidence="1" id="KW-1133">Transmembrane helix</keyword>